<evidence type="ECO:0000313" key="2">
    <source>
        <dbReference type="WBParaSite" id="L893_g12568.t1"/>
    </source>
</evidence>
<proteinExistence type="predicted"/>
<dbReference type="AlphaFoldDB" id="A0A1I7Y485"/>
<dbReference type="Proteomes" id="UP000095287">
    <property type="component" value="Unplaced"/>
</dbReference>
<evidence type="ECO:0000313" key="1">
    <source>
        <dbReference type="Proteomes" id="UP000095287"/>
    </source>
</evidence>
<accession>A0A1I7Y485</accession>
<reference evidence="2" key="1">
    <citation type="submission" date="2016-11" db="UniProtKB">
        <authorList>
            <consortium name="WormBaseParasite"/>
        </authorList>
    </citation>
    <scope>IDENTIFICATION</scope>
</reference>
<keyword evidence="1" id="KW-1185">Reference proteome</keyword>
<organism evidence="1 2">
    <name type="scientific">Steinernema glaseri</name>
    <dbReference type="NCBI Taxonomy" id="37863"/>
    <lineage>
        <taxon>Eukaryota</taxon>
        <taxon>Metazoa</taxon>
        <taxon>Ecdysozoa</taxon>
        <taxon>Nematoda</taxon>
        <taxon>Chromadorea</taxon>
        <taxon>Rhabditida</taxon>
        <taxon>Tylenchina</taxon>
        <taxon>Panagrolaimomorpha</taxon>
        <taxon>Strongyloidoidea</taxon>
        <taxon>Steinernematidae</taxon>
        <taxon>Steinernema</taxon>
    </lineage>
</organism>
<protein>
    <submittedName>
        <fullName evidence="2">START domain-containing protein</fullName>
    </submittedName>
</protein>
<sequence>MDQDNSVETIEIAMIPTVPSERQGGNRRHRELCGHVWLVLKRSWTLNSFCSSGDGRMMNKKCYMALTRDKVDLGPTFQNFYRNYGLADLQKICHTQMVNYYSAVLKQVPASRASEVGYEITPENIGKYISVDLPVKEQAVVFPGRKNGLIKMDVIYAMKDDVYDWDVAYLHHHRVPDKSKFGLLCEYGYVVYPILEQYFNPKRSYGF</sequence>
<dbReference type="WBParaSite" id="L893_g12568.t1">
    <property type="protein sequence ID" value="L893_g12568.t1"/>
    <property type="gene ID" value="L893_g12568"/>
</dbReference>
<name>A0A1I7Y485_9BILA</name>